<dbReference type="AlphaFoldDB" id="A0A0G2ZEW3"/>
<evidence type="ECO:0000256" key="1">
    <source>
        <dbReference type="ARBA" id="ARBA00022729"/>
    </source>
</evidence>
<evidence type="ECO:0000313" key="4">
    <source>
        <dbReference type="EMBL" id="AKI97373.1"/>
    </source>
</evidence>
<evidence type="ECO:0000259" key="3">
    <source>
        <dbReference type="Pfam" id="PF02608"/>
    </source>
</evidence>
<dbReference type="InterPro" id="IPR052910">
    <property type="entry name" value="ABC-Purine-Binding"/>
</dbReference>
<accession>A0A0G2ZEW3</accession>
<dbReference type="InterPro" id="IPR003760">
    <property type="entry name" value="PnrA-like"/>
</dbReference>
<gene>
    <name evidence="4" type="ORF">IX53_05560</name>
</gene>
<keyword evidence="1 2" id="KW-0732">Signal</keyword>
<dbReference type="Pfam" id="PF02608">
    <property type="entry name" value="Bmp"/>
    <property type="match status" value="1"/>
</dbReference>
<feature type="chain" id="PRO_5002551104" evidence="2">
    <location>
        <begin position="21"/>
        <end position="352"/>
    </location>
</feature>
<dbReference type="PANTHER" id="PTHR43208">
    <property type="entry name" value="ABC TRANSPORTER SUBSTRATE-BINDING PROTEIN"/>
    <property type="match status" value="1"/>
</dbReference>
<protein>
    <submittedName>
        <fullName evidence="4">Membrane protein</fullName>
    </submittedName>
</protein>
<dbReference type="OrthoDB" id="9769871at2"/>
<sequence length="352" mass="38955">MKKHMLLVVLLLLVASFLTAKALKVAFIYVGPVGDAGWTYAHDLGRQYAQQVFGRDVITSFIESVPEGAESESVLRNYAQRGYDLIFATSFGYMDPIINVAKKYPKTIFMHCSGYKTAENVGTYFGRMYEPRFLTGLIAGIMTKSNIIGYVAAHPIPEVIRGINAFALGVKYVNPNAKVHVIWSNTWYDPAMEKEAAISLLDMGADVIAQHQDSPAPQQAAQQYGAYSIGYNSDMREFAPKAYLGAPIWNWGPYYEKVIRDVMAGTWKSEQYWGGMADGVVDIDISDLVPDTVKKLVSVFKDAIIEGKFHPFSGPIYDQDGNLRIPAGDVASDGELLSMDWFVDNVVGTIPK</sequence>
<dbReference type="STRING" id="1330330.IX53_05560"/>
<dbReference type="Gene3D" id="3.40.50.2300">
    <property type="match status" value="2"/>
</dbReference>
<dbReference type="RefSeq" id="WP_047754507.1">
    <property type="nucleotide sequence ID" value="NZ_CAJUHA010000015.1"/>
</dbReference>
<name>A0A0G2ZEW3_9BACT</name>
<organism evidence="4 5">
    <name type="scientific">Kosmotoga pacifica</name>
    <dbReference type="NCBI Taxonomy" id="1330330"/>
    <lineage>
        <taxon>Bacteria</taxon>
        <taxon>Thermotogati</taxon>
        <taxon>Thermotogota</taxon>
        <taxon>Thermotogae</taxon>
        <taxon>Kosmotogales</taxon>
        <taxon>Kosmotogaceae</taxon>
        <taxon>Kosmotoga</taxon>
    </lineage>
</organism>
<dbReference type="EMBL" id="CP011232">
    <property type="protein sequence ID" value="AKI97373.1"/>
    <property type="molecule type" value="Genomic_DNA"/>
</dbReference>
<dbReference type="PANTHER" id="PTHR43208:SF1">
    <property type="entry name" value="ABC TRANSPORTER SUBSTRATE-BINDING PROTEIN"/>
    <property type="match status" value="1"/>
</dbReference>
<proteinExistence type="predicted"/>
<evidence type="ECO:0000256" key="2">
    <source>
        <dbReference type="SAM" id="SignalP"/>
    </source>
</evidence>
<dbReference type="PATRIC" id="fig|1330330.3.peg.1121"/>
<feature type="domain" description="ABC transporter substrate-binding protein PnrA-like" evidence="3">
    <location>
        <begin position="23"/>
        <end position="303"/>
    </location>
</feature>
<reference evidence="4 5" key="1">
    <citation type="submission" date="2015-04" db="EMBL/GenBank/DDBJ databases">
        <title>Complete Genome Sequence of Kosmotoga pacifica SLHLJ1.</title>
        <authorList>
            <person name="Jiang L.J."/>
            <person name="Shao Z.Z."/>
            <person name="Jebbar M."/>
        </authorList>
    </citation>
    <scope>NUCLEOTIDE SEQUENCE [LARGE SCALE GENOMIC DNA]</scope>
    <source>
        <strain evidence="4 5">SLHLJ1</strain>
    </source>
</reference>
<keyword evidence="5" id="KW-1185">Reference proteome</keyword>
<dbReference type="CDD" id="cd19963">
    <property type="entry name" value="PBP1_BMP-like"/>
    <property type="match status" value="1"/>
</dbReference>
<feature type="signal peptide" evidence="2">
    <location>
        <begin position="1"/>
        <end position="20"/>
    </location>
</feature>
<evidence type="ECO:0000313" key="5">
    <source>
        <dbReference type="Proteomes" id="UP000035159"/>
    </source>
</evidence>
<dbReference type="GO" id="GO:0005886">
    <property type="term" value="C:plasma membrane"/>
    <property type="evidence" value="ECO:0007669"/>
    <property type="project" value="InterPro"/>
</dbReference>
<dbReference type="KEGG" id="kpf:IX53_05560"/>
<dbReference type="Proteomes" id="UP000035159">
    <property type="component" value="Chromosome"/>
</dbReference>